<dbReference type="PRINTS" id="PR00740">
    <property type="entry name" value="GLHYDRLASE27"/>
</dbReference>
<proteinExistence type="inferred from homology"/>
<evidence type="ECO:0000313" key="13">
    <source>
        <dbReference type="EMBL" id="KAK8100530.1"/>
    </source>
</evidence>
<accession>A0AAW0QBF3</accession>
<dbReference type="SUPFAM" id="SSF51445">
    <property type="entry name" value="(Trans)glycosidases"/>
    <property type="match status" value="1"/>
</dbReference>
<evidence type="ECO:0000256" key="9">
    <source>
        <dbReference type="ARBA" id="ARBA00023295"/>
    </source>
</evidence>
<dbReference type="PROSITE" id="PS00512">
    <property type="entry name" value="ALPHA_GALACTOSIDASE"/>
    <property type="match status" value="1"/>
</dbReference>
<evidence type="ECO:0000313" key="14">
    <source>
        <dbReference type="Proteomes" id="UP001392437"/>
    </source>
</evidence>
<keyword evidence="14" id="KW-1185">Reference proteome</keyword>
<keyword evidence="8" id="KW-0325">Glycoprotein</keyword>
<protein>
    <recommendedName>
        <fullName evidence="10">Alpha-galactosidase</fullName>
        <ecNumber evidence="10">3.2.1.22</ecNumber>
    </recommendedName>
    <alternativeName>
        <fullName evidence="10">Melibiase</fullName>
    </alternativeName>
</protein>
<keyword evidence="6 11" id="KW-0732">Signal</keyword>
<keyword evidence="10" id="KW-1015">Disulfide bond</keyword>
<evidence type="ECO:0000256" key="3">
    <source>
        <dbReference type="ARBA" id="ARBA00004613"/>
    </source>
</evidence>
<dbReference type="GO" id="GO:0005975">
    <property type="term" value="P:carbohydrate metabolic process"/>
    <property type="evidence" value="ECO:0007669"/>
    <property type="project" value="InterPro"/>
</dbReference>
<dbReference type="InterPro" id="IPR000111">
    <property type="entry name" value="Glyco_hydro_27/36_CS"/>
</dbReference>
<feature type="chain" id="PRO_5043609340" description="Alpha-galactosidase" evidence="11">
    <location>
        <begin position="17"/>
        <end position="447"/>
    </location>
</feature>
<evidence type="ECO:0000256" key="10">
    <source>
        <dbReference type="RuleBase" id="RU361168"/>
    </source>
</evidence>
<name>A0AAW0QBF3_9PEZI</name>
<feature type="domain" description="Alpha galactosidase C-terminal" evidence="12">
    <location>
        <begin position="347"/>
        <end position="427"/>
    </location>
</feature>
<dbReference type="GO" id="GO:0005576">
    <property type="term" value="C:extracellular region"/>
    <property type="evidence" value="ECO:0007669"/>
    <property type="project" value="UniProtKB-SubCell"/>
</dbReference>
<organism evidence="13 14">
    <name type="scientific">Apiospora kogelbergensis</name>
    <dbReference type="NCBI Taxonomy" id="1337665"/>
    <lineage>
        <taxon>Eukaryota</taxon>
        <taxon>Fungi</taxon>
        <taxon>Dikarya</taxon>
        <taxon>Ascomycota</taxon>
        <taxon>Pezizomycotina</taxon>
        <taxon>Sordariomycetes</taxon>
        <taxon>Xylariomycetidae</taxon>
        <taxon>Amphisphaeriales</taxon>
        <taxon>Apiosporaceae</taxon>
        <taxon>Apiospora</taxon>
    </lineage>
</organism>
<dbReference type="Pfam" id="PF17801">
    <property type="entry name" value="Melibiase_C"/>
    <property type="match status" value="1"/>
</dbReference>
<dbReference type="AlphaFoldDB" id="A0AAW0QBF3"/>
<evidence type="ECO:0000256" key="5">
    <source>
        <dbReference type="ARBA" id="ARBA00022525"/>
    </source>
</evidence>
<keyword evidence="5" id="KW-0964">Secreted</keyword>
<dbReference type="PANTHER" id="PTHR11452:SF61">
    <property type="entry name" value="ALPHA-GALACTOSIDASE B-RELATED"/>
    <property type="match status" value="1"/>
</dbReference>
<evidence type="ECO:0000256" key="7">
    <source>
        <dbReference type="ARBA" id="ARBA00022801"/>
    </source>
</evidence>
<dbReference type="GO" id="GO:0004557">
    <property type="term" value="F:alpha-galactosidase activity"/>
    <property type="evidence" value="ECO:0007669"/>
    <property type="project" value="UniProtKB-EC"/>
</dbReference>
<dbReference type="CDD" id="cd14792">
    <property type="entry name" value="GH27"/>
    <property type="match status" value="1"/>
</dbReference>
<comment type="catalytic activity">
    <reaction evidence="1 10">
        <text>Hydrolysis of terminal, non-reducing alpha-D-galactose residues in alpha-D-galactosides, including galactose oligosaccharides, galactomannans and galactolipids.</text>
        <dbReference type="EC" id="3.2.1.22"/>
    </reaction>
</comment>
<evidence type="ECO:0000256" key="2">
    <source>
        <dbReference type="ARBA" id="ARBA00003969"/>
    </source>
</evidence>
<dbReference type="InterPro" id="IPR041233">
    <property type="entry name" value="Melibiase_C"/>
</dbReference>
<reference evidence="13 14" key="1">
    <citation type="submission" date="2023-01" db="EMBL/GenBank/DDBJ databases">
        <title>Analysis of 21 Apiospora genomes using comparative genomics revels a genus with tremendous synthesis potential of carbohydrate active enzymes and secondary metabolites.</title>
        <authorList>
            <person name="Sorensen T."/>
        </authorList>
    </citation>
    <scope>NUCLEOTIDE SEQUENCE [LARGE SCALE GENOMIC DNA]</scope>
    <source>
        <strain evidence="13 14">CBS 117206</strain>
    </source>
</reference>
<comment type="function">
    <text evidence="2">Hydrolyzes a variety of simple alpha-D-galactoside as well as more complex molecules such as oligosaccharides and polysaccharides.</text>
</comment>
<comment type="similarity">
    <text evidence="4 10">Belongs to the glycosyl hydrolase 27 family.</text>
</comment>
<dbReference type="Pfam" id="PF16499">
    <property type="entry name" value="Melibiase_2"/>
    <property type="match status" value="2"/>
</dbReference>
<evidence type="ECO:0000256" key="11">
    <source>
        <dbReference type="SAM" id="SignalP"/>
    </source>
</evidence>
<comment type="caution">
    <text evidence="13">The sequence shown here is derived from an EMBL/GenBank/DDBJ whole genome shotgun (WGS) entry which is preliminary data.</text>
</comment>
<keyword evidence="7 10" id="KW-0378">Hydrolase</keyword>
<evidence type="ECO:0000256" key="4">
    <source>
        <dbReference type="ARBA" id="ARBA00009743"/>
    </source>
</evidence>
<dbReference type="InterPro" id="IPR013780">
    <property type="entry name" value="Glyco_hydro_b"/>
</dbReference>
<evidence type="ECO:0000259" key="12">
    <source>
        <dbReference type="Pfam" id="PF17801"/>
    </source>
</evidence>
<keyword evidence="9 10" id="KW-0326">Glycosidase</keyword>
<dbReference type="EMBL" id="JAQQWP010000009">
    <property type="protein sequence ID" value="KAK8100530.1"/>
    <property type="molecule type" value="Genomic_DNA"/>
</dbReference>
<dbReference type="Gene3D" id="3.20.20.70">
    <property type="entry name" value="Aldolase class I"/>
    <property type="match status" value="1"/>
</dbReference>
<dbReference type="SUPFAM" id="SSF51011">
    <property type="entry name" value="Glycosyl hydrolase domain"/>
    <property type="match status" value="1"/>
</dbReference>
<dbReference type="EC" id="3.2.1.22" evidence="10"/>
<dbReference type="Proteomes" id="UP001392437">
    <property type="component" value="Unassembled WGS sequence"/>
</dbReference>
<evidence type="ECO:0000256" key="8">
    <source>
        <dbReference type="ARBA" id="ARBA00023180"/>
    </source>
</evidence>
<gene>
    <name evidence="13" type="ORF">PG999_010904</name>
</gene>
<feature type="signal peptide" evidence="11">
    <location>
        <begin position="1"/>
        <end position="16"/>
    </location>
</feature>
<sequence>MLSTLLLLSLLGVSDSLVSPDGTGRLPAMGWNSWNEYACDISDDVFVQVADLVVNLGLRELGYKYVNIDDCWSTKGTTRDNSTQRIIPDPNKFPQGIRHVADEIHARGLKLGIYGDAGTQTCGGFPGSLGYEETDAAAWSEWGVDYLKYDNCNIPQEWVDVPYMYPDNGGTPNGNVPPGYDWSTSNSSTRYNRMRNALLAQNRTIQYSLCIWGHANVVSWGNATGHSWRMFSDIYPAWTGTYQYSQALMPILNQAAFYANVSGFWGHNDWDMLEVGNGNLTLEENRSHFALWAALKSPLIIGTKLDAILPEILAILKNEELIAFNQDAVYGAGAIPYRWDGVGNETHPADYWAGSSSRGVHAFVLNTEDEEREMELVFDEIPGLREATGAGSGPYLVHDMWTGEDLGVFASAVMLRVKRHDTAAVRINTADGEFVTSDFGRVFAYLY</sequence>
<comment type="subcellular location">
    <subcellularLocation>
        <location evidence="3">Secreted</location>
    </subcellularLocation>
</comment>
<dbReference type="Gene3D" id="2.60.40.1180">
    <property type="entry name" value="Golgi alpha-mannosidase II"/>
    <property type="match status" value="1"/>
</dbReference>
<evidence type="ECO:0000256" key="1">
    <source>
        <dbReference type="ARBA" id="ARBA00001255"/>
    </source>
</evidence>
<dbReference type="InterPro" id="IPR017853">
    <property type="entry name" value="GH"/>
</dbReference>
<evidence type="ECO:0000256" key="6">
    <source>
        <dbReference type="ARBA" id="ARBA00022729"/>
    </source>
</evidence>
<dbReference type="PANTHER" id="PTHR11452">
    <property type="entry name" value="ALPHA-GALACTOSIDASE/ALPHA-N-ACETYLGALACTOSAMINIDASE"/>
    <property type="match status" value="1"/>
</dbReference>
<dbReference type="InterPro" id="IPR002241">
    <property type="entry name" value="Glyco_hydro_27"/>
</dbReference>
<dbReference type="InterPro" id="IPR013785">
    <property type="entry name" value="Aldolase_TIM"/>
</dbReference>
<dbReference type="FunFam" id="3.20.20.70:FF:000197">
    <property type="entry name" value="Alpha-galactosidase"/>
    <property type="match status" value="1"/>
</dbReference>